<evidence type="ECO:0000313" key="2">
    <source>
        <dbReference type="EMBL" id="MBX71265.1"/>
    </source>
</evidence>
<feature type="transmembrane region" description="Helical" evidence="1">
    <location>
        <begin position="13"/>
        <end position="37"/>
    </location>
</feature>
<keyword evidence="1" id="KW-0472">Membrane</keyword>
<organism evidence="2">
    <name type="scientific">Rhizophora mucronata</name>
    <name type="common">Asiatic mangrove</name>
    <dbReference type="NCBI Taxonomy" id="61149"/>
    <lineage>
        <taxon>Eukaryota</taxon>
        <taxon>Viridiplantae</taxon>
        <taxon>Streptophyta</taxon>
        <taxon>Embryophyta</taxon>
        <taxon>Tracheophyta</taxon>
        <taxon>Spermatophyta</taxon>
        <taxon>Magnoliopsida</taxon>
        <taxon>eudicotyledons</taxon>
        <taxon>Gunneridae</taxon>
        <taxon>Pentapetalae</taxon>
        <taxon>rosids</taxon>
        <taxon>fabids</taxon>
        <taxon>Malpighiales</taxon>
        <taxon>Rhizophoraceae</taxon>
        <taxon>Rhizophora</taxon>
    </lineage>
</organism>
<proteinExistence type="predicted"/>
<keyword evidence="1" id="KW-1133">Transmembrane helix</keyword>
<protein>
    <submittedName>
        <fullName evidence="2">Uncharacterized protein</fullName>
    </submittedName>
</protein>
<reference evidence="2" key="1">
    <citation type="submission" date="2018-02" db="EMBL/GenBank/DDBJ databases">
        <title>Rhizophora mucronata_Transcriptome.</title>
        <authorList>
            <person name="Meera S.P."/>
            <person name="Sreeshan A."/>
            <person name="Augustine A."/>
        </authorList>
    </citation>
    <scope>NUCLEOTIDE SEQUENCE</scope>
    <source>
        <tissue evidence="2">Leaf</tissue>
    </source>
</reference>
<keyword evidence="1" id="KW-0812">Transmembrane</keyword>
<accession>A0A2P2QWC8</accession>
<sequence>MKSFPIELEFLEVVFQGSCFSFLASILINLFLLIIIFG</sequence>
<dbReference type="EMBL" id="GGEC01090781">
    <property type="protein sequence ID" value="MBX71265.1"/>
    <property type="molecule type" value="Transcribed_RNA"/>
</dbReference>
<evidence type="ECO:0000256" key="1">
    <source>
        <dbReference type="SAM" id="Phobius"/>
    </source>
</evidence>
<dbReference type="AlphaFoldDB" id="A0A2P2QWC8"/>
<name>A0A2P2QWC8_RHIMU</name>